<reference evidence="2 3" key="1">
    <citation type="journal article" date="2016" name="Nat. Commun.">
        <title>Thousands of microbial genomes shed light on interconnected biogeochemical processes in an aquifer system.</title>
        <authorList>
            <person name="Anantharaman K."/>
            <person name="Brown C.T."/>
            <person name="Hug L.A."/>
            <person name="Sharon I."/>
            <person name="Castelle C.J."/>
            <person name="Probst A.J."/>
            <person name="Thomas B.C."/>
            <person name="Singh A."/>
            <person name="Wilkins M.J."/>
            <person name="Karaoz U."/>
            <person name="Brodie E.L."/>
            <person name="Williams K.H."/>
            <person name="Hubbard S.S."/>
            <person name="Banfield J.F."/>
        </authorList>
    </citation>
    <scope>NUCLEOTIDE SEQUENCE [LARGE SCALE GENOMIC DNA]</scope>
</reference>
<feature type="domain" description="DUF218" evidence="1">
    <location>
        <begin position="22"/>
        <end position="149"/>
    </location>
</feature>
<dbReference type="InterPro" id="IPR014729">
    <property type="entry name" value="Rossmann-like_a/b/a_fold"/>
</dbReference>
<sequence length="209" mass="24025">MSISRREQFMAMVDNDTIMKADAIVLLQGDGHNRVTKTYELWEAGYAPIVVISGGAFNEAYGSFDCDGLRNKLMEFGVPADRIVVEGLSENTYEQGKQVVKLAVESGWSTLILVASHYHQYRAYLTFLQAMKEGGKKLHIINIPARNLSWFRKEPWGQRLELLEEEFKKIERYGKQGHVVSFDEAIEYQKQKELRTYPSRKIEKVKDAI</sequence>
<organism evidence="2 3">
    <name type="scientific">Candidatus Taylorbacteria bacterium RIFCSPHIGHO2_02_FULL_43_32b</name>
    <dbReference type="NCBI Taxonomy" id="1802306"/>
    <lineage>
        <taxon>Bacteria</taxon>
        <taxon>Candidatus Tayloriibacteriota</taxon>
    </lineage>
</organism>
<protein>
    <recommendedName>
        <fullName evidence="1">DUF218 domain-containing protein</fullName>
    </recommendedName>
</protein>
<dbReference type="GO" id="GO:0005886">
    <property type="term" value="C:plasma membrane"/>
    <property type="evidence" value="ECO:0007669"/>
    <property type="project" value="TreeGrafter"/>
</dbReference>
<dbReference type="EMBL" id="MHRK01000008">
    <property type="protein sequence ID" value="OHA24593.1"/>
    <property type="molecule type" value="Genomic_DNA"/>
</dbReference>
<dbReference type="PANTHER" id="PTHR30336:SF4">
    <property type="entry name" value="ENVELOPE BIOGENESIS FACTOR ELYC"/>
    <property type="match status" value="1"/>
</dbReference>
<dbReference type="InterPro" id="IPR051599">
    <property type="entry name" value="Cell_Envelope_Assoc"/>
</dbReference>
<dbReference type="Pfam" id="PF02698">
    <property type="entry name" value="DUF218"/>
    <property type="match status" value="1"/>
</dbReference>
<dbReference type="PANTHER" id="PTHR30336">
    <property type="entry name" value="INNER MEMBRANE PROTEIN, PROBABLE PERMEASE"/>
    <property type="match status" value="1"/>
</dbReference>
<comment type="caution">
    <text evidence="2">The sequence shown here is derived from an EMBL/GenBank/DDBJ whole genome shotgun (WGS) entry which is preliminary data.</text>
</comment>
<evidence type="ECO:0000313" key="3">
    <source>
        <dbReference type="Proteomes" id="UP000177130"/>
    </source>
</evidence>
<dbReference type="Gene3D" id="3.40.50.620">
    <property type="entry name" value="HUPs"/>
    <property type="match status" value="1"/>
</dbReference>
<dbReference type="GO" id="GO:0043164">
    <property type="term" value="P:Gram-negative-bacterium-type cell wall biogenesis"/>
    <property type="evidence" value="ECO:0007669"/>
    <property type="project" value="TreeGrafter"/>
</dbReference>
<name>A0A1G2ML53_9BACT</name>
<dbReference type="STRING" id="1802306.A3C72_01700"/>
<evidence type="ECO:0000259" key="1">
    <source>
        <dbReference type="Pfam" id="PF02698"/>
    </source>
</evidence>
<proteinExistence type="predicted"/>
<dbReference type="InterPro" id="IPR003848">
    <property type="entry name" value="DUF218"/>
</dbReference>
<gene>
    <name evidence="2" type="ORF">A3C72_01700</name>
</gene>
<dbReference type="AlphaFoldDB" id="A0A1G2ML53"/>
<evidence type="ECO:0000313" key="2">
    <source>
        <dbReference type="EMBL" id="OHA24593.1"/>
    </source>
</evidence>
<dbReference type="CDD" id="cd06259">
    <property type="entry name" value="YdcF-like"/>
    <property type="match status" value="1"/>
</dbReference>
<dbReference type="GO" id="GO:0000270">
    <property type="term" value="P:peptidoglycan metabolic process"/>
    <property type="evidence" value="ECO:0007669"/>
    <property type="project" value="TreeGrafter"/>
</dbReference>
<accession>A0A1G2ML53</accession>
<dbReference type="Proteomes" id="UP000177130">
    <property type="component" value="Unassembled WGS sequence"/>
</dbReference>